<evidence type="ECO:0000256" key="1">
    <source>
        <dbReference type="ARBA" id="ARBA00022884"/>
    </source>
</evidence>
<dbReference type="Gene3D" id="3.30.70.330">
    <property type="match status" value="2"/>
</dbReference>
<evidence type="ECO:0000256" key="2">
    <source>
        <dbReference type="PROSITE-ProRule" id="PRU00176"/>
    </source>
</evidence>
<evidence type="ECO:0000313" key="5">
    <source>
        <dbReference type="EMBL" id="KAI6646502.1"/>
    </source>
</evidence>
<evidence type="ECO:0000256" key="3">
    <source>
        <dbReference type="SAM" id="MobiDB-lite"/>
    </source>
</evidence>
<dbReference type="InterPro" id="IPR035979">
    <property type="entry name" value="RBD_domain_sf"/>
</dbReference>
<feature type="domain" description="RRM" evidence="4">
    <location>
        <begin position="55"/>
        <end position="144"/>
    </location>
</feature>
<dbReference type="PROSITE" id="PS50102">
    <property type="entry name" value="RRM"/>
    <property type="match status" value="2"/>
</dbReference>
<evidence type="ECO:0000313" key="6">
    <source>
        <dbReference type="Proteomes" id="UP001165289"/>
    </source>
</evidence>
<proteinExistence type="predicted"/>
<gene>
    <name evidence="5" type="ORF">LOD99_12623</name>
</gene>
<dbReference type="Proteomes" id="UP001165289">
    <property type="component" value="Unassembled WGS sequence"/>
</dbReference>
<accession>A0AAV7JCM8</accession>
<evidence type="ECO:0000259" key="4">
    <source>
        <dbReference type="PROSITE" id="PS50102"/>
    </source>
</evidence>
<feature type="domain" description="RRM" evidence="4">
    <location>
        <begin position="157"/>
        <end position="227"/>
    </location>
</feature>
<feature type="region of interest" description="Disordered" evidence="3">
    <location>
        <begin position="1"/>
        <end position="51"/>
    </location>
</feature>
<dbReference type="InterPro" id="IPR000504">
    <property type="entry name" value="RRM_dom"/>
</dbReference>
<dbReference type="InterPro" id="IPR012677">
    <property type="entry name" value="Nucleotide-bd_a/b_plait_sf"/>
</dbReference>
<comment type="caution">
    <text evidence="5">The sequence shown here is derived from an EMBL/GenBank/DDBJ whole genome shotgun (WGS) entry which is preliminary data.</text>
</comment>
<name>A0AAV7JCM8_9METZ</name>
<feature type="compositionally biased region" description="Low complexity" evidence="3">
    <location>
        <begin position="16"/>
        <end position="25"/>
    </location>
</feature>
<dbReference type="EMBL" id="JAKMXF010000354">
    <property type="protein sequence ID" value="KAI6646502.1"/>
    <property type="molecule type" value="Genomic_DNA"/>
</dbReference>
<organism evidence="5 6">
    <name type="scientific">Oopsacas minuta</name>
    <dbReference type="NCBI Taxonomy" id="111878"/>
    <lineage>
        <taxon>Eukaryota</taxon>
        <taxon>Metazoa</taxon>
        <taxon>Porifera</taxon>
        <taxon>Hexactinellida</taxon>
        <taxon>Hexasterophora</taxon>
        <taxon>Lyssacinosida</taxon>
        <taxon>Leucopsacidae</taxon>
        <taxon>Oopsacas</taxon>
    </lineage>
</organism>
<dbReference type="GO" id="GO:0003723">
    <property type="term" value="F:RNA binding"/>
    <property type="evidence" value="ECO:0007669"/>
    <property type="project" value="UniProtKB-UniRule"/>
</dbReference>
<dbReference type="PANTHER" id="PTHR21245">
    <property type="entry name" value="HETEROGENEOUS NUCLEAR RIBONUCLEOPROTEIN"/>
    <property type="match status" value="1"/>
</dbReference>
<dbReference type="SUPFAM" id="SSF54928">
    <property type="entry name" value="RNA-binding domain, RBD"/>
    <property type="match status" value="2"/>
</dbReference>
<keyword evidence="1 2" id="KW-0694">RNA-binding</keyword>
<dbReference type="SMART" id="SM00360">
    <property type="entry name" value="RRM"/>
    <property type="match status" value="2"/>
</dbReference>
<reference evidence="5 6" key="1">
    <citation type="journal article" date="2023" name="BMC Biol.">
        <title>The compact genome of the sponge Oopsacas minuta (Hexactinellida) is lacking key metazoan core genes.</title>
        <authorList>
            <person name="Santini S."/>
            <person name="Schenkelaars Q."/>
            <person name="Jourda C."/>
            <person name="Duchesne M."/>
            <person name="Belahbib H."/>
            <person name="Rocher C."/>
            <person name="Selva M."/>
            <person name="Riesgo A."/>
            <person name="Vervoort M."/>
            <person name="Leys S.P."/>
            <person name="Kodjabachian L."/>
            <person name="Le Bivic A."/>
            <person name="Borchiellini C."/>
            <person name="Claverie J.M."/>
            <person name="Renard E."/>
        </authorList>
    </citation>
    <scope>NUCLEOTIDE SEQUENCE [LARGE SCALE GENOMIC DNA]</scope>
    <source>
        <strain evidence="5">SPO-2</strain>
    </source>
</reference>
<dbReference type="Pfam" id="PF00076">
    <property type="entry name" value="RRM_1"/>
    <property type="match status" value="1"/>
</dbReference>
<sequence length="296" mass="32894">MLSLIPTSPTPRVPRSRCSSSGSNGPSPPSNLPTQTSDDLSSSSSSSGDEFSTSCRLYVGYIPRDLGKSHIISGLKKITTNLVDVIMYPSMLGGTNNRGFVFAEYETHALAAQALNHLKGCNVSEVWPSTGATSRKLSVDWAIPEMNVCTNLMKNVKVAFVRRLTIDTTEEELTCLFSMWGEVERVKKLKDFAFVHMESHEAANRAVQALDGQLMKGSVMEVCLSKPVDRRRYRQWKQQKHLASPTQSPCPNTSPDMFFPTTPSSPLLPYDAYYLSSQLSEMSLTPHQQIQSDYYH</sequence>
<dbReference type="AlphaFoldDB" id="A0AAV7JCM8"/>
<feature type="compositionally biased region" description="Low complexity" evidence="3">
    <location>
        <begin position="32"/>
        <end position="51"/>
    </location>
</feature>
<keyword evidence="6" id="KW-1185">Reference proteome</keyword>
<protein>
    <recommendedName>
        <fullName evidence="4">RRM domain-containing protein</fullName>
    </recommendedName>
</protein>